<dbReference type="PATRIC" id="fig|1454004.3.peg.489"/>
<name>A0A011QMR0_ACCRE</name>
<dbReference type="AlphaFoldDB" id="A0A011QMR0"/>
<keyword evidence="2" id="KW-1185">Reference proteome</keyword>
<organism evidence="1 2">
    <name type="scientific">Accumulibacter regalis</name>
    <dbReference type="NCBI Taxonomy" id="522306"/>
    <lineage>
        <taxon>Bacteria</taxon>
        <taxon>Pseudomonadati</taxon>
        <taxon>Pseudomonadota</taxon>
        <taxon>Betaproteobacteria</taxon>
        <taxon>Candidatus Accumulibacter</taxon>
    </lineage>
</organism>
<proteinExistence type="predicted"/>
<comment type="caution">
    <text evidence="1">The sequence shown here is derived from an EMBL/GenBank/DDBJ whole genome shotgun (WGS) entry which is preliminary data.</text>
</comment>
<protein>
    <submittedName>
        <fullName evidence="1">Uncharacterized protein</fullName>
    </submittedName>
</protein>
<evidence type="ECO:0000313" key="1">
    <source>
        <dbReference type="EMBL" id="EXI90617.1"/>
    </source>
</evidence>
<reference evidence="1" key="1">
    <citation type="submission" date="2014-02" db="EMBL/GenBank/DDBJ databases">
        <title>Expanding our view of genomic diversity in Candidatus Accumulibacter clades.</title>
        <authorList>
            <person name="Skennerton C.T."/>
            <person name="Barr J.J."/>
            <person name="Slater F.R."/>
            <person name="Bond P.L."/>
            <person name="Tyson G.W."/>
        </authorList>
    </citation>
    <scope>NUCLEOTIDE SEQUENCE [LARGE SCALE GENOMIC DNA]</scope>
</reference>
<sequence length="41" mass="4919">MIDIRPQSNFTPLKELDEQLERLGLLAERYFADDPKTNQRR</sequence>
<gene>
    <name evidence="1" type="ORF">AW11_00474</name>
</gene>
<dbReference type="Proteomes" id="UP000022141">
    <property type="component" value="Unassembled WGS sequence"/>
</dbReference>
<dbReference type="EMBL" id="JEMY01000004">
    <property type="protein sequence ID" value="EXI90617.1"/>
    <property type="molecule type" value="Genomic_DNA"/>
</dbReference>
<accession>A0A011QMR0</accession>
<evidence type="ECO:0000313" key="2">
    <source>
        <dbReference type="Proteomes" id="UP000022141"/>
    </source>
</evidence>